<accession>A0A4C1XBL7</accession>
<gene>
    <name evidence="1" type="ORF">EVAR_44321_1</name>
</gene>
<name>A0A4C1XBL7_EUMVA</name>
<proteinExistence type="predicted"/>
<keyword evidence="2" id="KW-1185">Reference proteome</keyword>
<comment type="caution">
    <text evidence="1">The sequence shown here is derived from an EMBL/GenBank/DDBJ whole genome shotgun (WGS) entry which is preliminary data.</text>
</comment>
<dbReference type="Proteomes" id="UP000299102">
    <property type="component" value="Unassembled WGS sequence"/>
</dbReference>
<evidence type="ECO:0000313" key="1">
    <source>
        <dbReference type="EMBL" id="GBP59759.1"/>
    </source>
</evidence>
<dbReference type="EMBL" id="BGZK01000770">
    <property type="protein sequence ID" value="GBP59759.1"/>
    <property type="molecule type" value="Genomic_DNA"/>
</dbReference>
<organism evidence="1 2">
    <name type="scientific">Eumeta variegata</name>
    <name type="common">Bagworm moth</name>
    <name type="synonym">Eumeta japonica</name>
    <dbReference type="NCBI Taxonomy" id="151549"/>
    <lineage>
        <taxon>Eukaryota</taxon>
        <taxon>Metazoa</taxon>
        <taxon>Ecdysozoa</taxon>
        <taxon>Arthropoda</taxon>
        <taxon>Hexapoda</taxon>
        <taxon>Insecta</taxon>
        <taxon>Pterygota</taxon>
        <taxon>Neoptera</taxon>
        <taxon>Endopterygota</taxon>
        <taxon>Lepidoptera</taxon>
        <taxon>Glossata</taxon>
        <taxon>Ditrysia</taxon>
        <taxon>Tineoidea</taxon>
        <taxon>Psychidae</taxon>
        <taxon>Oiketicinae</taxon>
        <taxon>Eumeta</taxon>
    </lineage>
</organism>
<evidence type="ECO:0000313" key="2">
    <source>
        <dbReference type="Proteomes" id="UP000299102"/>
    </source>
</evidence>
<sequence length="147" mass="16797">MLAKGAQPEIGRRANIRRVEYSKRFLGNFSAFPPSGCKKMERGQAEHPLRKLFRRKKKLRHVFWWGGFIAEVNHFKGWQTVSDHSRAAIITPMEICKRIMHTRILDVTVIWLLTVVANSGPALGQYEVLKVYGGGTMVVAGRFSLMR</sequence>
<dbReference type="AlphaFoldDB" id="A0A4C1XBL7"/>
<reference evidence="1 2" key="1">
    <citation type="journal article" date="2019" name="Commun. Biol.">
        <title>The bagworm genome reveals a unique fibroin gene that provides high tensile strength.</title>
        <authorList>
            <person name="Kono N."/>
            <person name="Nakamura H."/>
            <person name="Ohtoshi R."/>
            <person name="Tomita M."/>
            <person name="Numata K."/>
            <person name="Arakawa K."/>
        </authorList>
    </citation>
    <scope>NUCLEOTIDE SEQUENCE [LARGE SCALE GENOMIC DNA]</scope>
</reference>
<protein>
    <submittedName>
        <fullName evidence="1">Uncharacterized protein</fullName>
    </submittedName>
</protein>